<feature type="signal peptide" evidence="1">
    <location>
        <begin position="1"/>
        <end position="24"/>
    </location>
</feature>
<protein>
    <recommendedName>
        <fullName evidence="4">Secreted protein</fullName>
    </recommendedName>
</protein>
<gene>
    <name evidence="2" type="ORF">ACFPZ4_01150</name>
</gene>
<sequence length="159" mass="17367">MRRTLIAFIAAVGLILALPGTASAHDTDDWYKTSSIPSGFGYVGYSTSHVGGVYQEVAMWRSNNYLVLQGYASDTRDDGYCGAVQITYETYDYSAGKWSGHWHTRAFALVDCSTGGTGSGAYYSYARSSYQFRNVYSRACHASSSGSIVECESNWHGPI</sequence>
<evidence type="ECO:0000256" key="1">
    <source>
        <dbReference type="SAM" id="SignalP"/>
    </source>
</evidence>
<dbReference type="Proteomes" id="UP001596207">
    <property type="component" value="Unassembled WGS sequence"/>
</dbReference>
<feature type="chain" id="PRO_5045732061" description="Secreted protein" evidence="1">
    <location>
        <begin position="25"/>
        <end position="159"/>
    </location>
</feature>
<organism evidence="2 3">
    <name type="scientific">Micromonospora harpali</name>
    <dbReference type="NCBI Taxonomy" id="1490225"/>
    <lineage>
        <taxon>Bacteria</taxon>
        <taxon>Bacillati</taxon>
        <taxon>Actinomycetota</taxon>
        <taxon>Actinomycetes</taxon>
        <taxon>Micromonosporales</taxon>
        <taxon>Micromonosporaceae</taxon>
        <taxon>Micromonospora</taxon>
    </lineage>
</organism>
<evidence type="ECO:0000313" key="2">
    <source>
        <dbReference type="EMBL" id="MFC5940087.1"/>
    </source>
</evidence>
<dbReference type="EMBL" id="JBHSQQ010000002">
    <property type="protein sequence ID" value="MFC5940087.1"/>
    <property type="molecule type" value="Genomic_DNA"/>
</dbReference>
<keyword evidence="1" id="KW-0732">Signal</keyword>
<proteinExistence type="predicted"/>
<reference evidence="3" key="1">
    <citation type="journal article" date="2019" name="Int. J. Syst. Evol. Microbiol.">
        <title>The Global Catalogue of Microorganisms (GCM) 10K type strain sequencing project: providing services to taxonomists for standard genome sequencing and annotation.</title>
        <authorList>
            <consortium name="The Broad Institute Genomics Platform"/>
            <consortium name="The Broad Institute Genome Sequencing Center for Infectious Disease"/>
            <person name="Wu L."/>
            <person name="Ma J."/>
        </authorList>
    </citation>
    <scope>NUCLEOTIDE SEQUENCE [LARGE SCALE GENOMIC DNA]</scope>
    <source>
        <strain evidence="3">CGMCC 4.7173</strain>
    </source>
</reference>
<name>A0ABW1HEY6_9ACTN</name>
<comment type="caution">
    <text evidence="2">The sequence shown here is derived from an EMBL/GenBank/DDBJ whole genome shotgun (WGS) entry which is preliminary data.</text>
</comment>
<accession>A0ABW1HEY6</accession>
<dbReference type="RefSeq" id="WP_353899082.1">
    <property type="nucleotide sequence ID" value="NZ_CP158970.1"/>
</dbReference>
<evidence type="ECO:0000313" key="3">
    <source>
        <dbReference type="Proteomes" id="UP001596207"/>
    </source>
</evidence>
<evidence type="ECO:0008006" key="4">
    <source>
        <dbReference type="Google" id="ProtNLM"/>
    </source>
</evidence>
<keyword evidence="3" id="KW-1185">Reference proteome</keyword>